<evidence type="ECO:0000313" key="2">
    <source>
        <dbReference type="Proteomes" id="UP001283361"/>
    </source>
</evidence>
<dbReference type="Proteomes" id="UP001283361">
    <property type="component" value="Unassembled WGS sequence"/>
</dbReference>
<sequence>MWNEKVHSLTSRKPQFVSRDADCLQFYDPHATIYRPDLLLPLITNSRKESFGELCLSPQQRGFQSVVSHSYRMSFSMSVSIGHSPETDGQIDAKIEAEDFVEK</sequence>
<keyword evidence="2" id="KW-1185">Reference proteome</keyword>
<organism evidence="1 2">
    <name type="scientific">Elysia crispata</name>
    <name type="common">lettuce slug</name>
    <dbReference type="NCBI Taxonomy" id="231223"/>
    <lineage>
        <taxon>Eukaryota</taxon>
        <taxon>Metazoa</taxon>
        <taxon>Spiralia</taxon>
        <taxon>Lophotrochozoa</taxon>
        <taxon>Mollusca</taxon>
        <taxon>Gastropoda</taxon>
        <taxon>Heterobranchia</taxon>
        <taxon>Euthyneura</taxon>
        <taxon>Panpulmonata</taxon>
        <taxon>Sacoglossa</taxon>
        <taxon>Placobranchoidea</taxon>
        <taxon>Plakobranchidae</taxon>
        <taxon>Elysia</taxon>
    </lineage>
</organism>
<gene>
    <name evidence="1" type="ORF">RRG08_041419</name>
</gene>
<comment type="caution">
    <text evidence="1">The sequence shown here is derived from an EMBL/GenBank/DDBJ whole genome shotgun (WGS) entry which is preliminary data.</text>
</comment>
<evidence type="ECO:0000313" key="1">
    <source>
        <dbReference type="EMBL" id="KAK3705545.1"/>
    </source>
</evidence>
<reference evidence="1" key="1">
    <citation type="journal article" date="2023" name="G3 (Bethesda)">
        <title>A reference genome for the long-term kleptoplast-retaining sea slug Elysia crispata morphotype clarki.</title>
        <authorList>
            <person name="Eastman K.E."/>
            <person name="Pendleton A.L."/>
            <person name="Shaikh M.A."/>
            <person name="Suttiyut T."/>
            <person name="Ogas R."/>
            <person name="Tomko P."/>
            <person name="Gavelis G."/>
            <person name="Widhalm J.R."/>
            <person name="Wisecaver J.H."/>
        </authorList>
    </citation>
    <scope>NUCLEOTIDE SEQUENCE</scope>
    <source>
        <strain evidence="1">ECLA1</strain>
    </source>
</reference>
<proteinExistence type="predicted"/>
<accession>A0AAE0XRF5</accession>
<protein>
    <submittedName>
        <fullName evidence="1">Uncharacterized protein</fullName>
    </submittedName>
</protein>
<dbReference type="EMBL" id="JAWDGP010007770">
    <property type="protein sequence ID" value="KAK3705545.1"/>
    <property type="molecule type" value="Genomic_DNA"/>
</dbReference>
<name>A0AAE0XRF5_9GAST</name>
<dbReference type="AlphaFoldDB" id="A0AAE0XRF5"/>